<dbReference type="CDD" id="cd00093">
    <property type="entry name" value="HTH_XRE"/>
    <property type="match status" value="1"/>
</dbReference>
<accession>A0A927QW31</accession>
<dbReference type="InterPro" id="IPR001387">
    <property type="entry name" value="Cro/C1-type_HTH"/>
</dbReference>
<evidence type="ECO:0000313" key="2">
    <source>
        <dbReference type="Proteomes" id="UP000649753"/>
    </source>
</evidence>
<evidence type="ECO:0000313" key="1">
    <source>
        <dbReference type="EMBL" id="MBE1486420.1"/>
    </source>
</evidence>
<proteinExistence type="predicted"/>
<dbReference type="EMBL" id="JADBEB010000001">
    <property type="protein sequence ID" value="MBE1486420.1"/>
    <property type="molecule type" value="Genomic_DNA"/>
</dbReference>
<protein>
    <submittedName>
        <fullName evidence="1">Transcriptional regulator with XRE-family HTH domain</fullName>
    </submittedName>
</protein>
<reference evidence="1" key="1">
    <citation type="submission" date="2020-10" db="EMBL/GenBank/DDBJ databases">
        <title>Sequencing the genomes of 1000 actinobacteria strains.</title>
        <authorList>
            <person name="Klenk H.-P."/>
        </authorList>
    </citation>
    <scope>NUCLEOTIDE SEQUENCE</scope>
    <source>
        <strain evidence="1">DSM 46832</strain>
    </source>
</reference>
<gene>
    <name evidence="1" type="ORF">H4W31_002058</name>
</gene>
<organism evidence="1 2">
    <name type="scientific">Plantactinospora soyae</name>
    <dbReference type="NCBI Taxonomy" id="1544732"/>
    <lineage>
        <taxon>Bacteria</taxon>
        <taxon>Bacillati</taxon>
        <taxon>Actinomycetota</taxon>
        <taxon>Actinomycetes</taxon>
        <taxon>Micromonosporales</taxon>
        <taxon>Micromonosporaceae</taxon>
        <taxon>Plantactinospora</taxon>
    </lineage>
</organism>
<keyword evidence="2" id="KW-1185">Reference proteome</keyword>
<comment type="caution">
    <text evidence="1">The sequence shown here is derived from an EMBL/GenBank/DDBJ whole genome shotgun (WGS) entry which is preliminary data.</text>
</comment>
<name>A0A927QW31_9ACTN</name>
<sequence>MTEADLAGIVGVDAKTVSRWVSPGRMPHPRHRHAVAVALEVDVDNIWPEAVRSAIKTGYDREIVSVYPHRSFIPRTLWRDLIAHAGHDLVFGGYTSYFLWLDLPGLQNTLRRRVEAGARVRFLVGDQDSAITAERERIEGVPLTVSTRIQVTLDQMGKLRDLAPRVQGRFSDRHIALSVFRFDNDMLVCTHLEDQMGHGSPTWHLRRRQDGGLWDRYAAHIEHLWDIGRDIWPGGETPQDS</sequence>
<dbReference type="Proteomes" id="UP000649753">
    <property type="component" value="Unassembled WGS sequence"/>
</dbReference>
<dbReference type="RefSeq" id="WP_225945472.1">
    <property type="nucleotide sequence ID" value="NZ_JADBEB010000001.1"/>
</dbReference>
<dbReference type="AlphaFoldDB" id="A0A927QW31"/>